<protein>
    <submittedName>
        <fullName evidence="1">Uncharacterized protein</fullName>
    </submittedName>
</protein>
<sequence>MFGNRSRAALPLSMYPTSSCYFRRVPHKLVPFLPLRLSASPVIEFPVQLYAHPFVTVVSGVNTMSETGKQPKPSQHAFFTPAVKAKLFRARIANGIELIATE</sequence>
<gene>
    <name evidence="1" type="ORF">PGLA2088_LOCUS28298</name>
</gene>
<proteinExistence type="predicted"/>
<comment type="caution">
    <text evidence="1">The sequence shown here is derived from an EMBL/GenBank/DDBJ whole genome shotgun (WGS) entry which is preliminary data.</text>
</comment>
<evidence type="ECO:0000313" key="2">
    <source>
        <dbReference type="Proteomes" id="UP000626109"/>
    </source>
</evidence>
<organism evidence="1 2">
    <name type="scientific">Polarella glacialis</name>
    <name type="common">Dinoflagellate</name>
    <dbReference type="NCBI Taxonomy" id="89957"/>
    <lineage>
        <taxon>Eukaryota</taxon>
        <taxon>Sar</taxon>
        <taxon>Alveolata</taxon>
        <taxon>Dinophyceae</taxon>
        <taxon>Suessiales</taxon>
        <taxon>Suessiaceae</taxon>
        <taxon>Polarella</taxon>
    </lineage>
</organism>
<name>A0A813K9B8_POLGL</name>
<dbReference type="Proteomes" id="UP000626109">
    <property type="component" value="Unassembled WGS sequence"/>
</dbReference>
<reference evidence="1" key="1">
    <citation type="submission" date="2021-02" db="EMBL/GenBank/DDBJ databases">
        <authorList>
            <person name="Dougan E. K."/>
            <person name="Rhodes N."/>
            <person name="Thang M."/>
            <person name="Chan C."/>
        </authorList>
    </citation>
    <scope>NUCLEOTIDE SEQUENCE</scope>
</reference>
<dbReference type="AlphaFoldDB" id="A0A813K9B8"/>
<dbReference type="EMBL" id="CAJNNW010027817">
    <property type="protein sequence ID" value="CAE8693231.1"/>
    <property type="molecule type" value="Genomic_DNA"/>
</dbReference>
<evidence type="ECO:0000313" key="1">
    <source>
        <dbReference type="EMBL" id="CAE8693231.1"/>
    </source>
</evidence>
<accession>A0A813K9B8</accession>